<dbReference type="InterPro" id="IPR050226">
    <property type="entry name" value="NagZ_Beta-hexosaminidase"/>
</dbReference>
<feature type="chain" id="PRO_5039485875" description="beta-N-acetylhexosaminidase" evidence="7">
    <location>
        <begin position="26"/>
        <end position="443"/>
    </location>
</feature>
<evidence type="ECO:0000313" key="9">
    <source>
        <dbReference type="EMBL" id="CCM62174.1"/>
    </source>
</evidence>
<name>R4YVU9_9ACTN</name>
<evidence type="ECO:0000313" key="10">
    <source>
        <dbReference type="Proteomes" id="UP000018291"/>
    </source>
</evidence>
<keyword evidence="7" id="KW-0732">Signal</keyword>
<dbReference type="InterPro" id="IPR001764">
    <property type="entry name" value="Glyco_hydro_3_N"/>
</dbReference>
<dbReference type="PROSITE" id="PS51257">
    <property type="entry name" value="PROKAR_LIPOPROTEIN"/>
    <property type="match status" value="1"/>
</dbReference>
<feature type="region of interest" description="Disordered" evidence="6">
    <location>
        <begin position="30"/>
        <end position="96"/>
    </location>
</feature>
<dbReference type="PANTHER" id="PTHR30480:SF13">
    <property type="entry name" value="BETA-HEXOSAMINIDASE"/>
    <property type="match status" value="1"/>
</dbReference>
<dbReference type="InterPro" id="IPR017853">
    <property type="entry name" value="GH"/>
</dbReference>
<dbReference type="PANTHER" id="PTHR30480">
    <property type="entry name" value="BETA-HEXOSAMINIDASE-RELATED"/>
    <property type="match status" value="1"/>
</dbReference>
<dbReference type="Gene3D" id="3.20.20.300">
    <property type="entry name" value="Glycoside hydrolase, family 3, N-terminal domain"/>
    <property type="match status" value="1"/>
</dbReference>
<dbReference type="Proteomes" id="UP000018291">
    <property type="component" value="Unassembled WGS sequence"/>
</dbReference>
<accession>R4YVU9</accession>
<comment type="caution">
    <text evidence="9">The sequence shown here is derived from an EMBL/GenBank/DDBJ whole genome shotgun (WGS) entry which is preliminary data.</text>
</comment>
<gene>
    <name evidence="9" type="ORF">BN381_100061</name>
</gene>
<dbReference type="Pfam" id="PF00933">
    <property type="entry name" value="Glyco_hydro_3"/>
    <property type="match status" value="1"/>
</dbReference>
<keyword evidence="5" id="KW-0326">Glycosidase</keyword>
<feature type="signal peptide" evidence="7">
    <location>
        <begin position="1"/>
        <end position="25"/>
    </location>
</feature>
<evidence type="ECO:0000259" key="8">
    <source>
        <dbReference type="Pfam" id="PF00933"/>
    </source>
</evidence>
<dbReference type="GO" id="GO:0009254">
    <property type="term" value="P:peptidoglycan turnover"/>
    <property type="evidence" value="ECO:0007669"/>
    <property type="project" value="TreeGrafter"/>
</dbReference>
<sequence>MFRPAAFTRRVVMTPTVILSFVLLAGGCSSPEPSTAEPAGSATSATASPAPSTTVPAATSSATSTAKPPATTATTVASSRGPATSAPPTSPAPTDPVAATVEAANQWPLRQKLAQLMFIGFNTGYGDTPGTTDPSAAQAVIDAGVGGVFVGRKEVGLFNSPVLSAAQDGLLPLLVATDGEGGRVDPLPQVAAPLPPALEMGTWDPQRIREAAQQHGEDLRAHAVNVNFAPMADLAGGPDPLGDRTWSSDPATVTATAGAFAEGMCAAGVYPTFKHFPGHGHSDVDADLEPATTPDLATLETADLLPFRDLTKSMKGRSLVMTGHLDVPGLTTEGRPLSLDPGAMAYLRDQVGFDGVAVTDELAEMGSITQRGIPIADAVEQSLVAGNDMALFFGGPSDLSRILDRLEQAVADGRLTTERVDEALARVITLKASGACPGPGLSG</sequence>
<evidence type="ECO:0000256" key="4">
    <source>
        <dbReference type="ARBA" id="ARBA00022801"/>
    </source>
</evidence>
<dbReference type="GO" id="GO:0005975">
    <property type="term" value="P:carbohydrate metabolic process"/>
    <property type="evidence" value="ECO:0007669"/>
    <property type="project" value="InterPro"/>
</dbReference>
<evidence type="ECO:0000256" key="3">
    <source>
        <dbReference type="ARBA" id="ARBA00012663"/>
    </source>
</evidence>
<dbReference type="eggNOG" id="COG1472">
    <property type="taxonomic scope" value="Bacteria"/>
</dbReference>
<dbReference type="SUPFAM" id="SSF51445">
    <property type="entry name" value="(Trans)glycosidases"/>
    <property type="match status" value="1"/>
</dbReference>
<evidence type="ECO:0000256" key="5">
    <source>
        <dbReference type="ARBA" id="ARBA00023295"/>
    </source>
</evidence>
<dbReference type="AlphaFoldDB" id="R4YVU9"/>
<comment type="catalytic activity">
    <reaction evidence="1">
        <text>Hydrolysis of terminal non-reducing N-acetyl-D-hexosamine residues in N-acetyl-beta-D-hexosaminides.</text>
        <dbReference type="EC" id="3.2.1.52"/>
    </reaction>
</comment>
<dbReference type="InterPro" id="IPR036962">
    <property type="entry name" value="Glyco_hydro_3_N_sf"/>
</dbReference>
<dbReference type="GO" id="GO:0004563">
    <property type="term" value="F:beta-N-acetylhexosaminidase activity"/>
    <property type="evidence" value="ECO:0007669"/>
    <property type="project" value="UniProtKB-EC"/>
</dbReference>
<dbReference type="STRING" id="1229780.BN381_100061"/>
<dbReference type="EC" id="3.2.1.52" evidence="3"/>
<organism evidence="9 10">
    <name type="scientific">Candidatus Neomicrothrix parvicella RN1</name>
    <dbReference type="NCBI Taxonomy" id="1229780"/>
    <lineage>
        <taxon>Bacteria</taxon>
        <taxon>Bacillati</taxon>
        <taxon>Actinomycetota</taxon>
        <taxon>Acidimicrobiia</taxon>
        <taxon>Acidimicrobiales</taxon>
        <taxon>Microthrixaceae</taxon>
        <taxon>Candidatus Neomicrothrix</taxon>
    </lineage>
</organism>
<evidence type="ECO:0000256" key="2">
    <source>
        <dbReference type="ARBA" id="ARBA00005336"/>
    </source>
</evidence>
<proteinExistence type="inferred from homology"/>
<keyword evidence="4 9" id="KW-0378">Hydrolase</keyword>
<feature type="compositionally biased region" description="Low complexity" evidence="6">
    <location>
        <begin position="33"/>
        <end position="87"/>
    </location>
</feature>
<dbReference type="HOGENOM" id="CLU_008392_0_4_11"/>
<evidence type="ECO:0000256" key="6">
    <source>
        <dbReference type="SAM" id="MobiDB-lite"/>
    </source>
</evidence>
<evidence type="ECO:0000256" key="1">
    <source>
        <dbReference type="ARBA" id="ARBA00001231"/>
    </source>
</evidence>
<reference evidence="9 10" key="1">
    <citation type="journal article" date="2013" name="ISME J.">
        <title>Metabolic model for the filamentous 'Candidatus Microthrix parvicella' based on genomic and metagenomic analyses.</title>
        <authorList>
            <person name="Jon McIlroy S."/>
            <person name="Kristiansen R."/>
            <person name="Albertsen M."/>
            <person name="Michael Karst S."/>
            <person name="Rossetti S."/>
            <person name="Lund Nielsen J."/>
            <person name="Tandoi V."/>
            <person name="James Seviour R."/>
            <person name="Nielsen P.H."/>
        </authorList>
    </citation>
    <scope>NUCLEOTIDE SEQUENCE [LARGE SCALE GENOMIC DNA]</scope>
    <source>
        <strain evidence="9 10">RN1</strain>
    </source>
</reference>
<protein>
    <recommendedName>
        <fullName evidence="3">beta-N-acetylhexosaminidase</fullName>
        <ecNumber evidence="3">3.2.1.52</ecNumber>
    </recommendedName>
</protein>
<keyword evidence="10" id="KW-1185">Reference proteome</keyword>
<evidence type="ECO:0000256" key="7">
    <source>
        <dbReference type="SAM" id="SignalP"/>
    </source>
</evidence>
<comment type="similarity">
    <text evidence="2">Belongs to the glycosyl hydrolase 3 family.</text>
</comment>
<feature type="domain" description="Glycoside hydrolase family 3 N-terminal" evidence="8">
    <location>
        <begin position="109"/>
        <end position="430"/>
    </location>
</feature>
<dbReference type="EMBL" id="CANL01000002">
    <property type="protein sequence ID" value="CCM62174.1"/>
    <property type="molecule type" value="Genomic_DNA"/>
</dbReference>